<name>W9YXR4_9EURO</name>
<dbReference type="Pfam" id="PF13508">
    <property type="entry name" value="Acetyltransf_7"/>
    <property type="match status" value="1"/>
</dbReference>
<protein>
    <recommendedName>
        <fullName evidence="2">N-acetyltransferase domain-containing protein</fullName>
    </recommendedName>
</protein>
<evidence type="ECO:0000259" key="2">
    <source>
        <dbReference type="PROSITE" id="PS51186"/>
    </source>
</evidence>
<dbReference type="InterPro" id="IPR000182">
    <property type="entry name" value="GNAT_dom"/>
</dbReference>
<dbReference type="CDD" id="cd04301">
    <property type="entry name" value="NAT_SF"/>
    <property type="match status" value="1"/>
</dbReference>
<dbReference type="Proteomes" id="UP000019484">
    <property type="component" value="Unassembled WGS sequence"/>
</dbReference>
<reference evidence="3 4" key="1">
    <citation type="submission" date="2013-03" db="EMBL/GenBank/DDBJ databases">
        <title>The Genome Sequence of Capronia coronata CBS 617.96.</title>
        <authorList>
            <consortium name="The Broad Institute Genomics Platform"/>
            <person name="Cuomo C."/>
            <person name="de Hoog S."/>
            <person name="Gorbushina A."/>
            <person name="Walker B."/>
            <person name="Young S.K."/>
            <person name="Zeng Q."/>
            <person name="Gargeya S."/>
            <person name="Fitzgerald M."/>
            <person name="Haas B."/>
            <person name="Abouelleil A."/>
            <person name="Allen A.W."/>
            <person name="Alvarado L."/>
            <person name="Arachchi H.M."/>
            <person name="Berlin A.M."/>
            <person name="Chapman S.B."/>
            <person name="Gainer-Dewar J."/>
            <person name="Goldberg J."/>
            <person name="Griggs A."/>
            <person name="Gujja S."/>
            <person name="Hansen M."/>
            <person name="Howarth C."/>
            <person name="Imamovic A."/>
            <person name="Ireland A."/>
            <person name="Larimer J."/>
            <person name="McCowan C."/>
            <person name="Murphy C."/>
            <person name="Pearson M."/>
            <person name="Poon T.W."/>
            <person name="Priest M."/>
            <person name="Roberts A."/>
            <person name="Saif S."/>
            <person name="Shea T."/>
            <person name="Sisk P."/>
            <person name="Sykes S."/>
            <person name="Wortman J."/>
            <person name="Nusbaum C."/>
            <person name="Birren B."/>
        </authorList>
    </citation>
    <scope>NUCLEOTIDE SEQUENCE [LARGE SCALE GENOMIC DNA]</scope>
    <source>
        <strain evidence="3 4">CBS 617.96</strain>
    </source>
</reference>
<proteinExistence type="predicted"/>
<feature type="region of interest" description="Disordered" evidence="1">
    <location>
        <begin position="1"/>
        <end position="113"/>
    </location>
</feature>
<accession>W9YXR4</accession>
<sequence length="979" mass="108562">MPAFDPKAYGWPTTKAKPTGTSGDHRLASNPQISSSHPTWTLNPPRQPRYQTTLRSGSSTESEVNKQTIPAHSALSSSHVSNEPGNLVSTSHDKTMPDMSTTSQVSTGATTQCTSKGTGFNPYAYGHPGASYSSQKHTQVRSSSHPPDPAKSRTIPTNDTIMASKGSLKDAKLGSIRPAYPRDISHQSVTKHEPSPPFPTQTRAHGLKGDGMNGQEAHSARRLSGSHASGKQKQFEPKVGSSQIDNLGSGLQSGRAMVTGARAIGKGGETKPRPATYDTLKREGETPEQVIARLQSDATRAIGLRLRRQAKGEPIITGLVALDFLRQPLPPTGLDQVEPFPTALEAGLGQDHISDHRQSQHRGVALGAVQATNNLQARSDARAALHRPNGDSVVTSKAHAEKAADEAILAMASDRGWAIATELKPPIVKPDSNVEESGGPSSDVDSLQPMGGDFGRLIHSQEPPIEESSLRGWDGNMQPPPVEWELRPRFHNNTSAYISGFDAWLRDIAVRTMRNVAASLKPDKAQESPHLGFGILPTEAVCNLDNHADGISFVRKDSLIDPADKEHFPRRLPGEVLLDPIEPADFEAEAKLDLKDQMNRNFKEETAQMFVDKRMMYLARSKMEAEARQPIPVQQEPEPEPEPEQEQEQEQEVELEQKHDLPAEEPEPPQPVPKVAPVKSNVYLRPAVTSDFAGMTRIYNWNVSNSVRTSELAEIDEQDMAARHETSISARLPIIVAVERNRKNARRKPPRRRVNPNHPIQNIDPNYSAVVKDENVVGWASATDWSATDYVEAITAELEVYVAHDFRKRGIGRCLMDALLDATDRGYMRQGGYSFHVAPEIQHLYTGGGGRDLHKIIFQVRSYNHPYTPAQVYRMEHAGRVLRNWHRGDDSEDGHGNPNQSVPSSTREKDFSKEARLNDREDDYSVWLKEWLESFGFEEEAWLKKIGTKNKRFVDVRYLTRETRWQPTDRQLPDFSRGI</sequence>
<dbReference type="Gene3D" id="3.40.630.30">
    <property type="match status" value="1"/>
</dbReference>
<feature type="compositionally biased region" description="Acidic residues" evidence="1">
    <location>
        <begin position="637"/>
        <end position="654"/>
    </location>
</feature>
<dbReference type="GO" id="GO:0016747">
    <property type="term" value="F:acyltransferase activity, transferring groups other than amino-acyl groups"/>
    <property type="evidence" value="ECO:0007669"/>
    <property type="project" value="InterPro"/>
</dbReference>
<dbReference type="InterPro" id="IPR016181">
    <property type="entry name" value="Acyl_CoA_acyltransferase"/>
</dbReference>
<feature type="compositionally biased region" description="Polar residues" evidence="1">
    <location>
        <begin position="29"/>
        <end position="90"/>
    </location>
</feature>
<feature type="compositionally biased region" description="Polar residues" evidence="1">
    <location>
        <begin position="131"/>
        <end position="145"/>
    </location>
</feature>
<feature type="region of interest" description="Disordered" evidence="1">
    <location>
        <begin position="742"/>
        <end position="761"/>
    </location>
</feature>
<keyword evidence="4" id="KW-1185">Reference proteome</keyword>
<feature type="region of interest" description="Disordered" evidence="1">
    <location>
        <begin position="626"/>
        <end position="677"/>
    </location>
</feature>
<comment type="caution">
    <text evidence="3">The sequence shown here is derived from an EMBL/GenBank/DDBJ whole genome shotgun (WGS) entry which is preliminary data.</text>
</comment>
<evidence type="ECO:0000256" key="1">
    <source>
        <dbReference type="SAM" id="MobiDB-lite"/>
    </source>
</evidence>
<dbReference type="RefSeq" id="XP_007721555.1">
    <property type="nucleotide sequence ID" value="XM_007723365.1"/>
</dbReference>
<feature type="compositionally biased region" description="Basic residues" evidence="1">
    <location>
        <begin position="743"/>
        <end position="755"/>
    </location>
</feature>
<evidence type="ECO:0000313" key="3">
    <source>
        <dbReference type="EMBL" id="EXJ94061.1"/>
    </source>
</evidence>
<dbReference type="eggNOG" id="ENOG502SV8I">
    <property type="taxonomic scope" value="Eukaryota"/>
</dbReference>
<feature type="domain" description="N-acetyltransferase" evidence="2">
    <location>
        <begin position="710"/>
        <end position="880"/>
    </location>
</feature>
<dbReference type="SUPFAM" id="SSF55729">
    <property type="entry name" value="Acyl-CoA N-acyltransferases (Nat)"/>
    <property type="match status" value="1"/>
</dbReference>
<dbReference type="OrthoDB" id="2129362at2759"/>
<feature type="region of interest" description="Disordered" evidence="1">
    <location>
        <begin position="184"/>
        <end position="251"/>
    </location>
</feature>
<dbReference type="AlphaFoldDB" id="W9YXR4"/>
<feature type="region of interest" description="Disordered" evidence="1">
    <location>
        <begin position="126"/>
        <end position="157"/>
    </location>
</feature>
<gene>
    <name evidence="3" type="ORF">A1O1_02454</name>
</gene>
<feature type="region of interest" description="Disordered" evidence="1">
    <location>
        <begin position="885"/>
        <end position="914"/>
    </location>
</feature>
<dbReference type="GeneID" id="19157354"/>
<feature type="compositionally biased region" description="Basic and acidic residues" evidence="1">
    <location>
        <begin position="886"/>
        <end position="895"/>
    </location>
</feature>
<feature type="compositionally biased region" description="Polar residues" evidence="1">
    <location>
        <begin position="240"/>
        <end position="251"/>
    </location>
</feature>
<feature type="compositionally biased region" description="Polar residues" evidence="1">
    <location>
        <begin position="98"/>
        <end position="113"/>
    </location>
</feature>
<dbReference type="HOGENOM" id="CLU_012165_0_0_1"/>
<evidence type="ECO:0000313" key="4">
    <source>
        <dbReference type="Proteomes" id="UP000019484"/>
    </source>
</evidence>
<dbReference type="EMBL" id="AMWN01000002">
    <property type="protein sequence ID" value="EXJ94061.1"/>
    <property type="molecule type" value="Genomic_DNA"/>
</dbReference>
<dbReference type="PROSITE" id="PS51186">
    <property type="entry name" value="GNAT"/>
    <property type="match status" value="1"/>
</dbReference>
<organism evidence="3 4">
    <name type="scientific">Capronia coronata CBS 617.96</name>
    <dbReference type="NCBI Taxonomy" id="1182541"/>
    <lineage>
        <taxon>Eukaryota</taxon>
        <taxon>Fungi</taxon>
        <taxon>Dikarya</taxon>
        <taxon>Ascomycota</taxon>
        <taxon>Pezizomycotina</taxon>
        <taxon>Eurotiomycetes</taxon>
        <taxon>Chaetothyriomycetidae</taxon>
        <taxon>Chaetothyriales</taxon>
        <taxon>Herpotrichiellaceae</taxon>
        <taxon>Capronia</taxon>
    </lineage>
</organism>